<dbReference type="AlphaFoldDB" id="A0A376AGB0"/>
<dbReference type="PROSITE" id="PS00794">
    <property type="entry name" value="HPPK"/>
    <property type="match status" value="1"/>
</dbReference>
<evidence type="ECO:0000256" key="8">
    <source>
        <dbReference type="ARBA" id="ARBA00022840"/>
    </source>
</evidence>
<keyword evidence="5" id="KW-0808">Transferase</keyword>
<dbReference type="PANTHER" id="PTHR43071:SF1">
    <property type="entry name" value="2-AMINO-4-HYDROXY-6-HYDROXYMETHYLDIHYDROPTERIDINE PYROPHOSPHOKINASE"/>
    <property type="match status" value="1"/>
</dbReference>
<dbReference type="InterPro" id="IPR000550">
    <property type="entry name" value="Hppk"/>
</dbReference>
<protein>
    <recommendedName>
        <fullName evidence="4">2-amino-4-hydroxy-6-hydroxymethyldihydropteridine pyrophosphokinase</fullName>
        <ecNumber evidence="3">2.7.6.3</ecNumber>
    </recommendedName>
    <alternativeName>
        <fullName evidence="11">6-hydroxymethyl-7,8-dihydropterin pyrophosphokinase</fullName>
    </alternativeName>
    <alternativeName>
        <fullName evidence="12">7,8-dihydro-6-hydroxymethylpterin-pyrophosphokinase</fullName>
    </alternativeName>
</protein>
<keyword evidence="9" id="KW-0289">Folate biosynthesis</keyword>
<feature type="domain" description="7,8-dihydro-6-hydroxymethylpterin-pyrophosphokinase" evidence="13">
    <location>
        <begin position="97"/>
        <end position="108"/>
    </location>
</feature>
<dbReference type="EMBL" id="UEYP01000002">
    <property type="protein sequence ID" value="SSC66513.1"/>
    <property type="molecule type" value="Genomic_DNA"/>
</dbReference>
<evidence type="ECO:0000256" key="9">
    <source>
        <dbReference type="ARBA" id="ARBA00022909"/>
    </source>
</evidence>
<dbReference type="GO" id="GO:0005524">
    <property type="term" value="F:ATP binding"/>
    <property type="evidence" value="ECO:0007669"/>
    <property type="project" value="UniProtKB-KW"/>
</dbReference>
<organism evidence="14 15">
    <name type="scientific">Ciceribacter selenitireducens ATCC BAA-1503</name>
    <dbReference type="NCBI Taxonomy" id="1336235"/>
    <lineage>
        <taxon>Bacteria</taxon>
        <taxon>Pseudomonadati</taxon>
        <taxon>Pseudomonadota</taxon>
        <taxon>Alphaproteobacteria</taxon>
        <taxon>Hyphomicrobiales</taxon>
        <taxon>Rhizobiaceae</taxon>
        <taxon>Ciceribacter</taxon>
    </lineage>
</organism>
<comment type="similarity">
    <text evidence="2">Belongs to the HPPK family.</text>
</comment>
<dbReference type="Gene3D" id="3.30.70.560">
    <property type="entry name" value="7,8-Dihydro-6-hydroxymethylpterin-pyrophosphokinase HPPK"/>
    <property type="match status" value="1"/>
</dbReference>
<keyword evidence="6" id="KW-0547">Nucleotide-binding</keyword>
<dbReference type="Proteomes" id="UP000254764">
    <property type="component" value="Unassembled WGS sequence"/>
</dbReference>
<sequence>MLSISIEEGWRPATLGLGGNIGDPVAAMALALRRLDARDDCRVTAVSRLYRTPPWGKTDQADFYNACAAIETRLSPAGLLEVCLDIERDMKRVRSERWGPRTLDIDILTFDGLQIDEQALTVPHPRMTERAFVLMPLADLDGGLKVKGRVVADWLNGLSADGIVVANENRAWWRG</sequence>
<evidence type="ECO:0000256" key="1">
    <source>
        <dbReference type="ARBA" id="ARBA00005051"/>
    </source>
</evidence>
<evidence type="ECO:0000259" key="13">
    <source>
        <dbReference type="PROSITE" id="PS00794"/>
    </source>
</evidence>
<dbReference type="GO" id="GO:0016301">
    <property type="term" value="F:kinase activity"/>
    <property type="evidence" value="ECO:0007669"/>
    <property type="project" value="UniProtKB-KW"/>
</dbReference>
<name>A0A376AGB0_9HYPH</name>
<keyword evidence="15" id="KW-1185">Reference proteome</keyword>
<evidence type="ECO:0000256" key="10">
    <source>
        <dbReference type="ARBA" id="ARBA00029409"/>
    </source>
</evidence>
<dbReference type="UniPathway" id="UPA00077">
    <property type="reaction ID" value="UER00155"/>
</dbReference>
<evidence type="ECO:0000256" key="3">
    <source>
        <dbReference type="ARBA" id="ARBA00013253"/>
    </source>
</evidence>
<gene>
    <name evidence="14" type="ORF">RHIZ70_2221</name>
</gene>
<dbReference type="NCBIfam" id="TIGR01498">
    <property type="entry name" value="folK"/>
    <property type="match status" value="1"/>
</dbReference>
<evidence type="ECO:0000313" key="14">
    <source>
        <dbReference type="EMBL" id="SSC66513.1"/>
    </source>
</evidence>
<dbReference type="Pfam" id="PF01288">
    <property type="entry name" value="HPPK"/>
    <property type="match status" value="1"/>
</dbReference>
<dbReference type="CDD" id="cd00483">
    <property type="entry name" value="HPPK"/>
    <property type="match status" value="1"/>
</dbReference>
<evidence type="ECO:0000313" key="15">
    <source>
        <dbReference type="Proteomes" id="UP000254764"/>
    </source>
</evidence>
<evidence type="ECO:0000256" key="6">
    <source>
        <dbReference type="ARBA" id="ARBA00022741"/>
    </source>
</evidence>
<dbReference type="InterPro" id="IPR035907">
    <property type="entry name" value="Hppk_sf"/>
</dbReference>
<keyword evidence="8" id="KW-0067">ATP-binding</keyword>
<dbReference type="GO" id="GO:0046654">
    <property type="term" value="P:tetrahydrofolate biosynthetic process"/>
    <property type="evidence" value="ECO:0007669"/>
    <property type="project" value="UniProtKB-UniPathway"/>
</dbReference>
<evidence type="ECO:0000256" key="4">
    <source>
        <dbReference type="ARBA" id="ARBA00016218"/>
    </source>
</evidence>
<keyword evidence="7" id="KW-0418">Kinase</keyword>
<evidence type="ECO:0000256" key="11">
    <source>
        <dbReference type="ARBA" id="ARBA00029766"/>
    </source>
</evidence>
<dbReference type="GO" id="GO:0003848">
    <property type="term" value="F:2-amino-4-hydroxy-6-hydroxymethyldihydropteridine diphosphokinase activity"/>
    <property type="evidence" value="ECO:0007669"/>
    <property type="project" value="UniProtKB-EC"/>
</dbReference>
<dbReference type="PANTHER" id="PTHR43071">
    <property type="entry name" value="2-AMINO-4-HYDROXY-6-HYDROXYMETHYLDIHYDROPTERIDINE PYROPHOSPHOKINASE"/>
    <property type="match status" value="1"/>
</dbReference>
<comment type="pathway">
    <text evidence="1">Cofactor biosynthesis; tetrahydrofolate biosynthesis; 2-amino-4-hydroxy-6-hydroxymethyl-7,8-dihydropteridine diphosphate from 7,8-dihydroneopterin triphosphate: step 4/4.</text>
</comment>
<evidence type="ECO:0000256" key="7">
    <source>
        <dbReference type="ARBA" id="ARBA00022777"/>
    </source>
</evidence>
<comment type="function">
    <text evidence="10">Catalyzes the transfer of pyrophosphate from adenosine triphosphate (ATP) to 6-hydroxymethyl-7,8-dihydropterin, an enzymatic step in folate biosynthesis pathway.</text>
</comment>
<dbReference type="SUPFAM" id="SSF55083">
    <property type="entry name" value="6-hydroxymethyl-7,8-dihydropterin pyrophosphokinase, HPPK"/>
    <property type="match status" value="1"/>
</dbReference>
<evidence type="ECO:0000256" key="5">
    <source>
        <dbReference type="ARBA" id="ARBA00022679"/>
    </source>
</evidence>
<dbReference type="EC" id="2.7.6.3" evidence="3"/>
<accession>A0A376AGB0</accession>
<evidence type="ECO:0000256" key="2">
    <source>
        <dbReference type="ARBA" id="ARBA00005810"/>
    </source>
</evidence>
<evidence type="ECO:0000256" key="12">
    <source>
        <dbReference type="ARBA" id="ARBA00033413"/>
    </source>
</evidence>
<dbReference type="GO" id="GO:0046656">
    <property type="term" value="P:folic acid biosynthetic process"/>
    <property type="evidence" value="ECO:0007669"/>
    <property type="project" value="UniProtKB-KW"/>
</dbReference>
<reference evidence="15" key="1">
    <citation type="submission" date="2018-07" db="EMBL/GenBank/DDBJ databases">
        <authorList>
            <person name="Peiro R."/>
            <person name="Begona"/>
            <person name="Cbmso G."/>
            <person name="Lopez M."/>
            <person name="Gonzalez S."/>
        </authorList>
    </citation>
    <scope>NUCLEOTIDE SEQUENCE [LARGE SCALE GENOMIC DNA]</scope>
</reference>
<proteinExistence type="inferred from homology"/>